<keyword evidence="2" id="KW-1185">Reference proteome</keyword>
<name>A0A0D3A8T0_BRAOL</name>
<dbReference type="HOGENOM" id="CLU_181764_0_0_1"/>
<protein>
    <submittedName>
        <fullName evidence="1">Uncharacterized protein</fullName>
    </submittedName>
</protein>
<dbReference type="AlphaFoldDB" id="A0A0D3A8T0"/>
<dbReference type="EnsemblPlants" id="Bo1g070660.1">
    <property type="protein sequence ID" value="Bo1g070660.1"/>
    <property type="gene ID" value="Bo1g070660"/>
</dbReference>
<evidence type="ECO:0000313" key="1">
    <source>
        <dbReference type="EnsemblPlants" id="Bo1g070660.1"/>
    </source>
</evidence>
<organism evidence="1 2">
    <name type="scientific">Brassica oleracea var. oleracea</name>
    <dbReference type="NCBI Taxonomy" id="109376"/>
    <lineage>
        <taxon>Eukaryota</taxon>
        <taxon>Viridiplantae</taxon>
        <taxon>Streptophyta</taxon>
        <taxon>Embryophyta</taxon>
        <taxon>Tracheophyta</taxon>
        <taxon>Spermatophyta</taxon>
        <taxon>Magnoliopsida</taxon>
        <taxon>eudicotyledons</taxon>
        <taxon>Gunneridae</taxon>
        <taxon>Pentapetalae</taxon>
        <taxon>rosids</taxon>
        <taxon>malvids</taxon>
        <taxon>Brassicales</taxon>
        <taxon>Brassicaceae</taxon>
        <taxon>Brassiceae</taxon>
        <taxon>Brassica</taxon>
    </lineage>
</organism>
<reference evidence="1" key="2">
    <citation type="submission" date="2015-03" db="UniProtKB">
        <authorList>
            <consortium name="EnsemblPlants"/>
        </authorList>
    </citation>
    <scope>IDENTIFICATION</scope>
</reference>
<dbReference type="eggNOG" id="KOG0143">
    <property type="taxonomic scope" value="Eukaryota"/>
</dbReference>
<proteinExistence type="predicted"/>
<evidence type="ECO:0000313" key="2">
    <source>
        <dbReference type="Proteomes" id="UP000032141"/>
    </source>
</evidence>
<accession>A0A0D3A8T0</accession>
<sequence>MENKNQEEALIIEVSTITYIDLASSDLHQSSVLLKQACSDSGFFCHKSWYKRGIERPRFRAEQEVLHPSFGREDEGLGNEKFRGYAPICDQHLDPKHYKKTSP</sequence>
<dbReference type="Proteomes" id="UP000032141">
    <property type="component" value="Chromosome C1"/>
</dbReference>
<reference evidence="1 2" key="1">
    <citation type="journal article" date="2014" name="Genome Biol.">
        <title>Transcriptome and methylome profiling reveals relics of genome dominance in the mesopolyploid Brassica oleracea.</title>
        <authorList>
            <person name="Parkin I.A."/>
            <person name="Koh C."/>
            <person name="Tang H."/>
            <person name="Robinson S.J."/>
            <person name="Kagale S."/>
            <person name="Clarke W.E."/>
            <person name="Town C.D."/>
            <person name="Nixon J."/>
            <person name="Krishnakumar V."/>
            <person name="Bidwell S.L."/>
            <person name="Denoeud F."/>
            <person name="Belcram H."/>
            <person name="Links M.G."/>
            <person name="Just J."/>
            <person name="Clarke C."/>
            <person name="Bender T."/>
            <person name="Huebert T."/>
            <person name="Mason A.S."/>
            <person name="Pires J.C."/>
            <person name="Barker G."/>
            <person name="Moore J."/>
            <person name="Walley P.G."/>
            <person name="Manoli S."/>
            <person name="Batley J."/>
            <person name="Edwards D."/>
            <person name="Nelson M.N."/>
            <person name="Wang X."/>
            <person name="Paterson A.H."/>
            <person name="King G."/>
            <person name="Bancroft I."/>
            <person name="Chalhoub B."/>
            <person name="Sharpe A.G."/>
        </authorList>
    </citation>
    <scope>NUCLEOTIDE SEQUENCE</scope>
    <source>
        <strain evidence="1 2">cv. TO1000</strain>
    </source>
</reference>
<dbReference type="Gramene" id="Bo1g070660.1">
    <property type="protein sequence ID" value="Bo1g070660.1"/>
    <property type="gene ID" value="Bo1g070660"/>
</dbReference>